<feature type="transmembrane region" description="Helical" evidence="6">
    <location>
        <begin position="296"/>
        <end position="315"/>
    </location>
</feature>
<feature type="transmembrane region" description="Helical" evidence="6">
    <location>
        <begin position="57"/>
        <end position="76"/>
    </location>
</feature>
<keyword evidence="2 6" id="KW-0812">Transmembrane</keyword>
<dbReference type="GO" id="GO:0022857">
    <property type="term" value="F:transmembrane transporter activity"/>
    <property type="evidence" value="ECO:0007669"/>
    <property type="project" value="InterPro"/>
</dbReference>
<dbReference type="InterPro" id="IPR036259">
    <property type="entry name" value="MFS_trans_sf"/>
</dbReference>
<dbReference type="Pfam" id="PF07690">
    <property type="entry name" value="MFS_1"/>
    <property type="match status" value="1"/>
</dbReference>
<feature type="transmembrane region" description="Helical" evidence="6">
    <location>
        <begin position="358"/>
        <end position="380"/>
    </location>
</feature>
<sequence>MPIEVISRSDGVAKSAVQRRVLVVLAGAQILSGVGLAAGVTVGSLLAQELLGSTSLAGLPAAVSTAGAVLAAVAVGRISDARGRRIGLAAGYLAGSIGSGGAVLAAVTGAPELLFASLFVYGAGMVTSLQARYAGADLAAPGRRARAVSIVLVATTLGAVAGPNLATPTGDLAVSLGLPFLAGPFILAAIAYLAAALVLLVWLRPDPLLLSRILAEKEPVALDDGTRRSSDLLAGASVLVLTQLVMVAIMTMTPVHLHDHGHSPAAVGLVIAVHLAAMYLPSPVTGWLVDRYGGPVLATGAAVALLGAGLLGAVGNSVGDLAVTLGLVGLGWNLGLVSGTAIVTDAVAPAGRARTQGLVDVAIAISGAAGGTASGFVVALAGYSHLALGGGLLGLAVLPVVLVAPRAGGVSRARAGVLRARPGVLTRPAGPSRRSRRAGSGCRRRGRDPRRRRR</sequence>
<dbReference type="Gene3D" id="1.20.1250.20">
    <property type="entry name" value="MFS general substrate transporter like domains"/>
    <property type="match status" value="1"/>
</dbReference>
<dbReference type="Proteomes" id="UP000318380">
    <property type="component" value="Unassembled WGS sequence"/>
</dbReference>
<dbReference type="SUPFAM" id="SSF103473">
    <property type="entry name" value="MFS general substrate transporter"/>
    <property type="match status" value="1"/>
</dbReference>
<comment type="caution">
    <text evidence="8">The sequence shown here is derived from an EMBL/GenBank/DDBJ whole genome shotgun (WGS) entry which is preliminary data.</text>
</comment>
<feature type="domain" description="Major facilitator superfamily (MFS) profile" evidence="7">
    <location>
        <begin position="21"/>
        <end position="408"/>
    </location>
</feature>
<feature type="transmembrane region" description="Helical" evidence="6">
    <location>
        <begin position="321"/>
        <end position="346"/>
    </location>
</feature>
<feature type="transmembrane region" description="Helical" evidence="6">
    <location>
        <begin position="21"/>
        <end position="45"/>
    </location>
</feature>
<name>A0A561BZM9_9ACTN</name>
<dbReference type="PANTHER" id="PTHR23534:SF1">
    <property type="entry name" value="MAJOR FACILITATOR SUPERFAMILY PROTEIN"/>
    <property type="match status" value="1"/>
</dbReference>
<accession>A0A561BZM9</accession>
<keyword evidence="9" id="KW-1185">Reference proteome</keyword>
<feature type="transmembrane region" description="Helical" evidence="6">
    <location>
        <begin position="232"/>
        <end position="253"/>
    </location>
</feature>
<comment type="subcellular location">
    <subcellularLocation>
        <location evidence="1">Cell membrane</location>
        <topology evidence="1">Multi-pass membrane protein</topology>
    </subcellularLocation>
</comment>
<feature type="transmembrane region" description="Helical" evidence="6">
    <location>
        <begin position="386"/>
        <end position="404"/>
    </location>
</feature>
<feature type="transmembrane region" description="Helical" evidence="6">
    <location>
        <begin position="178"/>
        <end position="203"/>
    </location>
</feature>
<evidence type="ECO:0000256" key="4">
    <source>
        <dbReference type="ARBA" id="ARBA00023136"/>
    </source>
</evidence>
<feature type="region of interest" description="Disordered" evidence="5">
    <location>
        <begin position="422"/>
        <end position="454"/>
    </location>
</feature>
<dbReference type="PROSITE" id="PS50850">
    <property type="entry name" value="MFS"/>
    <property type="match status" value="1"/>
</dbReference>
<evidence type="ECO:0000256" key="3">
    <source>
        <dbReference type="ARBA" id="ARBA00022989"/>
    </source>
</evidence>
<dbReference type="InterPro" id="IPR020846">
    <property type="entry name" value="MFS_dom"/>
</dbReference>
<evidence type="ECO:0000256" key="6">
    <source>
        <dbReference type="SAM" id="Phobius"/>
    </source>
</evidence>
<feature type="transmembrane region" description="Helical" evidence="6">
    <location>
        <begin position="113"/>
        <end position="135"/>
    </location>
</feature>
<dbReference type="InterPro" id="IPR011701">
    <property type="entry name" value="MFS"/>
</dbReference>
<keyword evidence="3 6" id="KW-1133">Transmembrane helix</keyword>
<dbReference type="EMBL" id="VIVK01000001">
    <property type="protein sequence ID" value="TWD84278.1"/>
    <property type="molecule type" value="Genomic_DNA"/>
</dbReference>
<dbReference type="PANTHER" id="PTHR23534">
    <property type="entry name" value="MFS PERMEASE"/>
    <property type="match status" value="1"/>
</dbReference>
<dbReference type="AlphaFoldDB" id="A0A561BZM9"/>
<evidence type="ECO:0000256" key="1">
    <source>
        <dbReference type="ARBA" id="ARBA00004651"/>
    </source>
</evidence>
<evidence type="ECO:0000313" key="9">
    <source>
        <dbReference type="Proteomes" id="UP000318380"/>
    </source>
</evidence>
<gene>
    <name evidence="8" type="ORF">FB561_5453</name>
</gene>
<keyword evidence="4 6" id="KW-0472">Membrane</keyword>
<feature type="transmembrane region" description="Helical" evidence="6">
    <location>
        <begin position="265"/>
        <end position="289"/>
    </location>
</feature>
<dbReference type="GO" id="GO:0005886">
    <property type="term" value="C:plasma membrane"/>
    <property type="evidence" value="ECO:0007669"/>
    <property type="project" value="UniProtKB-SubCell"/>
</dbReference>
<proteinExistence type="predicted"/>
<evidence type="ECO:0000259" key="7">
    <source>
        <dbReference type="PROSITE" id="PS50850"/>
    </source>
</evidence>
<reference evidence="8 9" key="1">
    <citation type="submission" date="2019-06" db="EMBL/GenBank/DDBJ databases">
        <title>Sequencing the genomes of 1000 actinobacteria strains.</title>
        <authorList>
            <person name="Klenk H.-P."/>
        </authorList>
    </citation>
    <scope>NUCLEOTIDE SEQUENCE [LARGE SCALE GENOMIC DNA]</scope>
    <source>
        <strain evidence="8 9">DSM 24683</strain>
    </source>
</reference>
<feature type="transmembrane region" description="Helical" evidence="6">
    <location>
        <begin position="147"/>
        <end position="166"/>
    </location>
</feature>
<evidence type="ECO:0000256" key="5">
    <source>
        <dbReference type="SAM" id="MobiDB-lite"/>
    </source>
</evidence>
<feature type="transmembrane region" description="Helical" evidence="6">
    <location>
        <begin position="88"/>
        <end position="107"/>
    </location>
</feature>
<evidence type="ECO:0000313" key="8">
    <source>
        <dbReference type="EMBL" id="TWD84278.1"/>
    </source>
</evidence>
<evidence type="ECO:0000256" key="2">
    <source>
        <dbReference type="ARBA" id="ARBA00022692"/>
    </source>
</evidence>
<organism evidence="8 9">
    <name type="scientific">Kribbella amoyensis</name>
    <dbReference type="NCBI Taxonomy" id="996641"/>
    <lineage>
        <taxon>Bacteria</taxon>
        <taxon>Bacillati</taxon>
        <taxon>Actinomycetota</taxon>
        <taxon>Actinomycetes</taxon>
        <taxon>Propionibacteriales</taxon>
        <taxon>Kribbellaceae</taxon>
        <taxon>Kribbella</taxon>
    </lineage>
</organism>
<protein>
    <submittedName>
        <fullName evidence="8">Putative MFS family arabinose efflux permease</fullName>
    </submittedName>
</protein>
<feature type="compositionally biased region" description="Basic residues" evidence="5">
    <location>
        <begin position="433"/>
        <end position="454"/>
    </location>
</feature>